<reference evidence="3 4" key="1">
    <citation type="submission" date="2022-12" db="EMBL/GenBank/DDBJ databases">
        <title>Chromosome-level genome assembly of true bugs.</title>
        <authorList>
            <person name="Ma L."/>
            <person name="Li H."/>
        </authorList>
    </citation>
    <scope>NUCLEOTIDE SEQUENCE [LARGE SCALE GENOMIC DNA]</scope>
    <source>
        <strain evidence="3">Lab_2022b</strain>
    </source>
</reference>
<keyword evidence="4" id="KW-1185">Reference proteome</keyword>
<proteinExistence type="predicted"/>
<evidence type="ECO:0000256" key="1">
    <source>
        <dbReference type="SAM" id="MobiDB-lite"/>
    </source>
</evidence>
<feature type="compositionally biased region" description="Pro residues" evidence="1">
    <location>
        <begin position="249"/>
        <end position="259"/>
    </location>
</feature>
<keyword evidence="2" id="KW-0732">Signal</keyword>
<sequence>MLIVSALMLCLVSIVAAFRDHGGAICNKVCTTTSKCIKKLDVDNNLICEDIEGLTQAKCALLCSERKNSENVKDHHGDNIEYTEANHDLDSNNSFKSLFLNLVRDIFLGLTSNYAPYGPEGSAVPSDYRVFSKLSKKRIKRTAYGSIGGGIEGGGELGGGLGGQINARVQLGATVGGEIEIGLGPQGVYGDVHGGASGIASIYGGTDAYSYGYGGGQFGAHAQAGPVGGIYPPVYGPQPNGPQSYGPQPYGPQPYGPYG</sequence>
<organism evidence="3 4">
    <name type="scientific">Rhynocoris fuscipes</name>
    <dbReference type="NCBI Taxonomy" id="488301"/>
    <lineage>
        <taxon>Eukaryota</taxon>
        <taxon>Metazoa</taxon>
        <taxon>Ecdysozoa</taxon>
        <taxon>Arthropoda</taxon>
        <taxon>Hexapoda</taxon>
        <taxon>Insecta</taxon>
        <taxon>Pterygota</taxon>
        <taxon>Neoptera</taxon>
        <taxon>Paraneoptera</taxon>
        <taxon>Hemiptera</taxon>
        <taxon>Heteroptera</taxon>
        <taxon>Panheteroptera</taxon>
        <taxon>Cimicomorpha</taxon>
        <taxon>Reduviidae</taxon>
        <taxon>Harpactorinae</taxon>
        <taxon>Harpactorini</taxon>
        <taxon>Rhynocoris</taxon>
    </lineage>
</organism>
<feature type="chain" id="PRO_5043743743" evidence="2">
    <location>
        <begin position="18"/>
        <end position="259"/>
    </location>
</feature>
<accession>A0AAW1DH14</accession>
<dbReference type="AlphaFoldDB" id="A0AAW1DH14"/>
<evidence type="ECO:0000313" key="3">
    <source>
        <dbReference type="EMBL" id="KAK9509399.1"/>
    </source>
</evidence>
<feature type="signal peptide" evidence="2">
    <location>
        <begin position="1"/>
        <end position="17"/>
    </location>
</feature>
<feature type="region of interest" description="Disordered" evidence="1">
    <location>
        <begin position="233"/>
        <end position="259"/>
    </location>
</feature>
<protein>
    <submittedName>
        <fullName evidence="3">Uncharacterized protein</fullName>
    </submittedName>
</protein>
<evidence type="ECO:0000256" key="2">
    <source>
        <dbReference type="SAM" id="SignalP"/>
    </source>
</evidence>
<name>A0AAW1DH14_9HEMI</name>
<gene>
    <name evidence="3" type="ORF">O3M35_006726</name>
</gene>
<dbReference type="Proteomes" id="UP001461498">
    <property type="component" value="Unassembled WGS sequence"/>
</dbReference>
<dbReference type="EMBL" id="JAPXFL010000003">
    <property type="protein sequence ID" value="KAK9509399.1"/>
    <property type="molecule type" value="Genomic_DNA"/>
</dbReference>
<comment type="caution">
    <text evidence="3">The sequence shown here is derived from an EMBL/GenBank/DDBJ whole genome shotgun (WGS) entry which is preliminary data.</text>
</comment>
<evidence type="ECO:0000313" key="4">
    <source>
        <dbReference type="Proteomes" id="UP001461498"/>
    </source>
</evidence>